<feature type="domain" description="Gnk2-homologous" evidence="7">
    <location>
        <begin position="31"/>
        <end position="134"/>
    </location>
</feature>
<dbReference type="GO" id="GO:0005576">
    <property type="term" value="C:extracellular region"/>
    <property type="evidence" value="ECO:0007669"/>
    <property type="project" value="UniProtKB-SubCell"/>
</dbReference>
<keyword evidence="4" id="KW-0677">Repeat</keyword>
<feature type="signal peptide" evidence="6">
    <location>
        <begin position="1"/>
        <end position="27"/>
    </location>
</feature>
<comment type="subcellular location">
    <subcellularLocation>
        <location evidence="1">Secreted</location>
    </subcellularLocation>
</comment>
<dbReference type="InterPro" id="IPR038408">
    <property type="entry name" value="GNK2_sf"/>
</dbReference>
<reference evidence="8 9" key="1">
    <citation type="submission" date="2019-06" db="EMBL/GenBank/DDBJ databases">
        <title>A chromosomal-level reference genome of Carpinus fangiana (Coryloideae, Betulaceae).</title>
        <authorList>
            <person name="Yang X."/>
            <person name="Wang Z."/>
            <person name="Zhang L."/>
            <person name="Hao G."/>
            <person name="Liu J."/>
            <person name="Yang Y."/>
        </authorList>
    </citation>
    <scope>NUCLEOTIDE SEQUENCE [LARGE SCALE GENOMIC DNA]</scope>
    <source>
        <strain evidence="8">Cfa_2016G</strain>
        <tissue evidence="8">Leaf</tissue>
    </source>
</reference>
<proteinExistence type="inferred from homology"/>
<evidence type="ECO:0000256" key="3">
    <source>
        <dbReference type="ARBA" id="ARBA00022729"/>
    </source>
</evidence>
<dbReference type="Proteomes" id="UP000327013">
    <property type="component" value="Chromosome 6"/>
</dbReference>
<feature type="chain" id="PRO_5024291025" description="Gnk2-homologous domain-containing protein" evidence="6">
    <location>
        <begin position="28"/>
        <end position="279"/>
    </location>
</feature>
<keyword evidence="2" id="KW-0964">Secreted</keyword>
<dbReference type="EMBL" id="CM017326">
    <property type="protein sequence ID" value="KAE8077897.1"/>
    <property type="molecule type" value="Genomic_DNA"/>
</dbReference>
<sequence length="279" mass="30460">MDMFHFGIVGALLPALILLSSSRPCRADSNANTGLQCSGADNSTTENEFQTNLKNLLDTLVLKGPVSDGFYKTETGKKANKVYGLVQCRGDMSAGNCANCTKDATAEALSKCPKSKEVSVWFTWCFLRYSNDSFFGIMEQGSVAITNDTDFDDPYAISKGLFFMGGLASTAPNQPRMFQTAVLDVGQSGKRYGVAQCSLDISRGDCGVCLDAQLASFRTTIGNKRWWETYGPSCFMWYHDYQFYFNISMPASEGSRRASSYGRVSIGVTIAMLALLVVV</sequence>
<protein>
    <recommendedName>
        <fullName evidence="7">Gnk2-homologous domain-containing protein</fullName>
    </recommendedName>
</protein>
<dbReference type="Gene3D" id="3.30.430.20">
    <property type="entry name" value="Gnk2 domain, C-X8-C-X2-C motif"/>
    <property type="match status" value="2"/>
</dbReference>
<dbReference type="AlphaFoldDB" id="A0A5N6RJ80"/>
<evidence type="ECO:0000256" key="1">
    <source>
        <dbReference type="ARBA" id="ARBA00004613"/>
    </source>
</evidence>
<dbReference type="InterPro" id="IPR002902">
    <property type="entry name" value="GNK2"/>
</dbReference>
<keyword evidence="3 6" id="KW-0732">Signal</keyword>
<accession>A0A5N6RJ80</accession>
<dbReference type="PANTHER" id="PTHR32411">
    <property type="entry name" value="CYSTEINE-RICH REPEAT SECRETORY PROTEIN 38-RELATED"/>
    <property type="match status" value="1"/>
</dbReference>
<evidence type="ECO:0000313" key="8">
    <source>
        <dbReference type="EMBL" id="KAE8077897.1"/>
    </source>
</evidence>
<dbReference type="OrthoDB" id="1731016at2759"/>
<evidence type="ECO:0000259" key="7">
    <source>
        <dbReference type="PROSITE" id="PS51473"/>
    </source>
</evidence>
<comment type="similarity">
    <text evidence="5">Belongs to the cysteine-rich repeat secretory protein family.</text>
</comment>
<evidence type="ECO:0000256" key="4">
    <source>
        <dbReference type="ARBA" id="ARBA00022737"/>
    </source>
</evidence>
<keyword evidence="9" id="KW-1185">Reference proteome</keyword>
<gene>
    <name evidence="8" type="ORF">FH972_016415</name>
</gene>
<dbReference type="CDD" id="cd23509">
    <property type="entry name" value="Gnk2-like"/>
    <property type="match status" value="2"/>
</dbReference>
<organism evidence="8 9">
    <name type="scientific">Carpinus fangiana</name>
    <dbReference type="NCBI Taxonomy" id="176857"/>
    <lineage>
        <taxon>Eukaryota</taxon>
        <taxon>Viridiplantae</taxon>
        <taxon>Streptophyta</taxon>
        <taxon>Embryophyta</taxon>
        <taxon>Tracheophyta</taxon>
        <taxon>Spermatophyta</taxon>
        <taxon>Magnoliopsida</taxon>
        <taxon>eudicotyledons</taxon>
        <taxon>Gunneridae</taxon>
        <taxon>Pentapetalae</taxon>
        <taxon>rosids</taxon>
        <taxon>fabids</taxon>
        <taxon>Fagales</taxon>
        <taxon>Betulaceae</taxon>
        <taxon>Carpinus</taxon>
    </lineage>
</organism>
<evidence type="ECO:0000313" key="9">
    <source>
        <dbReference type="Proteomes" id="UP000327013"/>
    </source>
</evidence>
<evidence type="ECO:0000256" key="2">
    <source>
        <dbReference type="ARBA" id="ARBA00022525"/>
    </source>
</evidence>
<evidence type="ECO:0000256" key="5">
    <source>
        <dbReference type="ARBA" id="ARBA00038515"/>
    </source>
</evidence>
<dbReference type="InterPro" id="IPR050581">
    <property type="entry name" value="CRR_secretory_protein"/>
</dbReference>
<dbReference type="PROSITE" id="PS51473">
    <property type="entry name" value="GNK2"/>
    <property type="match status" value="2"/>
</dbReference>
<evidence type="ECO:0000256" key="6">
    <source>
        <dbReference type="SAM" id="SignalP"/>
    </source>
</evidence>
<dbReference type="Pfam" id="PF01657">
    <property type="entry name" value="Stress-antifung"/>
    <property type="match status" value="1"/>
</dbReference>
<feature type="domain" description="Gnk2-homologous" evidence="7">
    <location>
        <begin position="138"/>
        <end position="243"/>
    </location>
</feature>
<name>A0A5N6RJ80_9ROSI</name>
<dbReference type="PANTHER" id="PTHR32411:SF51">
    <property type="entry name" value="GNK2-HOMOLOGOUS DOMAIN-CONTAINING PROTEIN"/>
    <property type="match status" value="1"/>
</dbReference>